<reference evidence="1 2" key="1">
    <citation type="journal article" date="2022" name="Hortic Res">
        <title>A haplotype resolved chromosomal level avocado genome allows analysis of novel avocado genes.</title>
        <authorList>
            <person name="Nath O."/>
            <person name="Fletcher S.J."/>
            <person name="Hayward A."/>
            <person name="Shaw L.M."/>
            <person name="Masouleh A.K."/>
            <person name="Furtado A."/>
            <person name="Henry R.J."/>
            <person name="Mitter N."/>
        </authorList>
    </citation>
    <scope>NUCLEOTIDE SEQUENCE [LARGE SCALE GENOMIC DNA]</scope>
    <source>
        <strain evidence="2">cv. Hass</strain>
    </source>
</reference>
<evidence type="ECO:0000313" key="1">
    <source>
        <dbReference type="EMBL" id="KAJ8618298.1"/>
    </source>
</evidence>
<comment type="caution">
    <text evidence="1">The sequence shown here is derived from an EMBL/GenBank/DDBJ whole genome shotgun (WGS) entry which is preliminary data.</text>
</comment>
<dbReference type="EMBL" id="CM056812">
    <property type="protein sequence ID" value="KAJ8618298.1"/>
    <property type="molecule type" value="Genomic_DNA"/>
</dbReference>
<name>A0ACC2KBL7_PERAE</name>
<proteinExistence type="predicted"/>
<protein>
    <submittedName>
        <fullName evidence="1">Uncharacterized protein</fullName>
    </submittedName>
</protein>
<gene>
    <name evidence="1" type="ORF">MRB53_014484</name>
</gene>
<sequence length="216" mass="22822">MATAKNHYGADELKAASSRGGSKSRAHCVNQAVEVGKDEGLYLESSFLWLPYSAPQHSSVEAKQGELSAPTASAAANGAVVAARTHIVEPVARANATWGFYTYEDFIAAAKKFEGFAQGDDSEICKREIAAFLGQTSHETTGSCLRRTGLIRDCLLVLDDPTITQPKPPITGNWTPTPADIAAGRLPGYGVTTNIINGGLECGIGPDPRVADRIGF</sequence>
<evidence type="ECO:0000313" key="2">
    <source>
        <dbReference type="Proteomes" id="UP001234297"/>
    </source>
</evidence>
<keyword evidence="2" id="KW-1185">Reference proteome</keyword>
<accession>A0ACC2KBL7</accession>
<dbReference type="Proteomes" id="UP001234297">
    <property type="component" value="Chromosome 4"/>
</dbReference>
<organism evidence="1 2">
    <name type="scientific">Persea americana</name>
    <name type="common">Avocado</name>
    <dbReference type="NCBI Taxonomy" id="3435"/>
    <lineage>
        <taxon>Eukaryota</taxon>
        <taxon>Viridiplantae</taxon>
        <taxon>Streptophyta</taxon>
        <taxon>Embryophyta</taxon>
        <taxon>Tracheophyta</taxon>
        <taxon>Spermatophyta</taxon>
        <taxon>Magnoliopsida</taxon>
        <taxon>Magnoliidae</taxon>
        <taxon>Laurales</taxon>
        <taxon>Lauraceae</taxon>
        <taxon>Persea</taxon>
    </lineage>
</organism>